<dbReference type="STRING" id="210143.A0A1R3IP19"/>
<organism evidence="9 10">
    <name type="scientific">Corchorus capsularis</name>
    <name type="common">Jute</name>
    <dbReference type="NCBI Taxonomy" id="210143"/>
    <lineage>
        <taxon>Eukaryota</taxon>
        <taxon>Viridiplantae</taxon>
        <taxon>Streptophyta</taxon>
        <taxon>Embryophyta</taxon>
        <taxon>Tracheophyta</taxon>
        <taxon>Spermatophyta</taxon>
        <taxon>Magnoliopsida</taxon>
        <taxon>eudicotyledons</taxon>
        <taxon>Gunneridae</taxon>
        <taxon>Pentapetalae</taxon>
        <taxon>rosids</taxon>
        <taxon>malvids</taxon>
        <taxon>Malvales</taxon>
        <taxon>Malvaceae</taxon>
        <taxon>Grewioideae</taxon>
        <taxon>Apeibeae</taxon>
        <taxon>Corchorus</taxon>
    </lineage>
</organism>
<proteinExistence type="inferred from homology"/>
<comment type="caution">
    <text evidence="9">The sequence shown here is derived from an EMBL/GenBank/DDBJ whole genome shotgun (WGS) entry which is preliminary data.</text>
</comment>
<accession>A0A1R3IP19</accession>
<dbReference type="InterPro" id="IPR001648">
    <property type="entry name" value="Ribosomal_bS18"/>
</dbReference>
<dbReference type="OMA" id="MTYEPKD"/>
<keyword evidence="10" id="KW-1185">Reference proteome</keyword>
<feature type="region of interest" description="Disordered" evidence="8">
    <location>
        <begin position="253"/>
        <end position="273"/>
    </location>
</feature>
<dbReference type="Pfam" id="PF01084">
    <property type="entry name" value="Ribosomal_S18"/>
    <property type="match status" value="1"/>
</dbReference>
<comment type="similarity">
    <text evidence="7">Belongs to the bacterial ribosomal protein bS18 family.</text>
</comment>
<keyword evidence="2" id="KW-0694">RNA-binding</keyword>
<dbReference type="Gramene" id="OMO84334">
    <property type="protein sequence ID" value="OMO84334"/>
    <property type="gene ID" value="CCACVL1_10866"/>
</dbReference>
<dbReference type="GO" id="GO:0005763">
    <property type="term" value="C:mitochondrial small ribosomal subunit"/>
    <property type="evidence" value="ECO:0007669"/>
    <property type="project" value="TreeGrafter"/>
</dbReference>
<dbReference type="PRINTS" id="PR00974">
    <property type="entry name" value="RIBOSOMALS18"/>
</dbReference>
<evidence type="ECO:0000256" key="7">
    <source>
        <dbReference type="RuleBase" id="RU003910"/>
    </source>
</evidence>
<keyword evidence="3 7" id="KW-0689">Ribosomal protein</keyword>
<dbReference type="AlphaFoldDB" id="A0A1R3IP19"/>
<dbReference type="InterPro" id="IPR036870">
    <property type="entry name" value="Ribosomal_bS18_sf"/>
</dbReference>
<sequence>MRIARVLLRSLEGGLSRPRQSLQSVRFLSIGSFPGNGFDGQDRNSNSFESADDFERRIFGGSSEDSLKAQSFYRKFDKMRGVRDRYAPAMENEDESSSTMDGLDESFTTLSDGMDWKLRNAATNFEYEFEDDSDMEEFEVEYRPDVEFIEGMTYEPKDLDLTKPGIQKPFPQDSFETSTEEVLQKADFRNVRFLANFLTDAGIIVKRSSTGISAKAQRKLAREIKTARAFGLMPFTTMGTKRFVFGRTMEDQDEDYSYESLDTNPEENDLYER</sequence>
<dbReference type="Proteomes" id="UP000188268">
    <property type="component" value="Unassembled WGS sequence"/>
</dbReference>
<feature type="compositionally biased region" description="Acidic residues" evidence="8">
    <location>
        <begin position="264"/>
        <end position="273"/>
    </location>
</feature>
<evidence type="ECO:0000256" key="3">
    <source>
        <dbReference type="ARBA" id="ARBA00022980"/>
    </source>
</evidence>
<dbReference type="NCBIfam" id="TIGR00165">
    <property type="entry name" value="S18"/>
    <property type="match status" value="1"/>
</dbReference>
<evidence type="ECO:0000313" key="9">
    <source>
        <dbReference type="EMBL" id="OMO84334.1"/>
    </source>
</evidence>
<dbReference type="GO" id="GO:0006412">
    <property type="term" value="P:translation"/>
    <property type="evidence" value="ECO:0007669"/>
    <property type="project" value="InterPro"/>
</dbReference>
<dbReference type="GO" id="GO:0003735">
    <property type="term" value="F:structural constituent of ribosome"/>
    <property type="evidence" value="ECO:0007669"/>
    <property type="project" value="InterPro"/>
</dbReference>
<evidence type="ECO:0000256" key="2">
    <source>
        <dbReference type="ARBA" id="ARBA00022884"/>
    </source>
</evidence>
<evidence type="ECO:0000256" key="5">
    <source>
        <dbReference type="ARBA" id="ARBA00035266"/>
    </source>
</evidence>
<evidence type="ECO:0000256" key="4">
    <source>
        <dbReference type="ARBA" id="ARBA00023274"/>
    </source>
</evidence>
<protein>
    <recommendedName>
        <fullName evidence="5">Small ribosomal subunit protein bS18c</fullName>
    </recommendedName>
    <alternativeName>
        <fullName evidence="6">30S ribosomal protein S18, chloroplastic</fullName>
    </alternativeName>
</protein>
<evidence type="ECO:0000256" key="6">
    <source>
        <dbReference type="ARBA" id="ARBA00035368"/>
    </source>
</evidence>
<keyword evidence="1" id="KW-0699">rRNA-binding</keyword>
<gene>
    <name evidence="9" type="ORF">CCACVL1_10866</name>
</gene>
<dbReference type="PANTHER" id="PTHR13479">
    <property type="entry name" value="30S RIBOSOMAL PROTEIN S18"/>
    <property type="match status" value="1"/>
</dbReference>
<name>A0A1R3IP19_COCAP</name>
<dbReference type="EMBL" id="AWWV01009732">
    <property type="protein sequence ID" value="OMO84334.1"/>
    <property type="molecule type" value="Genomic_DNA"/>
</dbReference>
<keyword evidence="4 7" id="KW-0687">Ribonucleoprotein</keyword>
<dbReference type="GO" id="GO:0070181">
    <property type="term" value="F:small ribosomal subunit rRNA binding"/>
    <property type="evidence" value="ECO:0007669"/>
    <property type="project" value="TreeGrafter"/>
</dbReference>
<dbReference type="OrthoDB" id="21463at2759"/>
<evidence type="ECO:0000256" key="8">
    <source>
        <dbReference type="SAM" id="MobiDB-lite"/>
    </source>
</evidence>
<dbReference type="Gene3D" id="4.10.640.10">
    <property type="entry name" value="Ribosomal protein S18"/>
    <property type="match status" value="1"/>
</dbReference>
<evidence type="ECO:0000313" key="10">
    <source>
        <dbReference type="Proteomes" id="UP000188268"/>
    </source>
</evidence>
<reference evidence="9 10" key="1">
    <citation type="submission" date="2013-09" db="EMBL/GenBank/DDBJ databases">
        <title>Corchorus capsularis genome sequencing.</title>
        <authorList>
            <person name="Alam M."/>
            <person name="Haque M.S."/>
            <person name="Islam M.S."/>
            <person name="Emdad E.M."/>
            <person name="Islam M.M."/>
            <person name="Ahmed B."/>
            <person name="Halim A."/>
            <person name="Hossen Q.M.M."/>
            <person name="Hossain M.Z."/>
            <person name="Ahmed R."/>
            <person name="Khan M.M."/>
            <person name="Islam R."/>
            <person name="Rashid M.M."/>
            <person name="Khan S.A."/>
            <person name="Rahman M.S."/>
            <person name="Alam M."/>
        </authorList>
    </citation>
    <scope>NUCLEOTIDE SEQUENCE [LARGE SCALE GENOMIC DNA]</scope>
    <source>
        <strain evidence="10">cv. CVL-1</strain>
        <tissue evidence="9">Whole seedling</tissue>
    </source>
</reference>
<evidence type="ECO:0000256" key="1">
    <source>
        <dbReference type="ARBA" id="ARBA00022730"/>
    </source>
</evidence>
<dbReference type="PANTHER" id="PTHR13479:SF65">
    <property type="entry name" value="F10K1.8 PROTEIN"/>
    <property type="match status" value="1"/>
</dbReference>
<dbReference type="SUPFAM" id="SSF46911">
    <property type="entry name" value="Ribosomal protein S18"/>
    <property type="match status" value="1"/>
</dbReference>